<protein>
    <submittedName>
        <fullName evidence="3">Uncharacterized protein</fullName>
    </submittedName>
</protein>
<feature type="compositionally biased region" description="Polar residues" evidence="1">
    <location>
        <begin position="81"/>
        <end position="94"/>
    </location>
</feature>
<dbReference type="AlphaFoldDB" id="A0A4R2TKL4"/>
<keyword evidence="2" id="KW-0732">Signal</keyword>
<evidence type="ECO:0000313" key="4">
    <source>
        <dbReference type="Proteomes" id="UP000295763"/>
    </source>
</evidence>
<reference evidence="3 4" key="1">
    <citation type="submission" date="2019-03" db="EMBL/GenBank/DDBJ databases">
        <title>Genomic Encyclopedia of Type Strains, Phase IV (KMG-IV): sequencing the most valuable type-strain genomes for metagenomic binning, comparative biology and taxonomic classification.</title>
        <authorList>
            <person name="Goeker M."/>
        </authorList>
    </citation>
    <scope>NUCLEOTIDE SEQUENCE [LARGE SCALE GENOMIC DNA]</scope>
    <source>
        <strain evidence="3 4">DSM 28404</strain>
    </source>
</reference>
<proteinExistence type="predicted"/>
<evidence type="ECO:0000256" key="2">
    <source>
        <dbReference type="SAM" id="SignalP"/>
    </source>
</evidence>
<gene>
    <name evidence="3" type="ORF">EDC44_101228</name>
</gene>
<dbReference type="Proteomes" id="UP000295763">
    <property type="component" value="Unassembled WGS sequence"/>
</dbReference>
<feature type="region of interest" description="Disordered" evidence="1">
    <location>
        <begin position="59"/>
        <end position="98"/>
    </location>
</feature>
<evidence type="ECO:0000256" key="1">
    <source>
        <dbReference type="SAM" id="MobiDB-lite"/>
    </source>
</evidence>
<sequence length="120" mass="12731">MKKQIFYTSIVALCLYTGQVLAANSELAPRKGMSPLDRAKIHSVQAQNWSRIGRYAAMEGDDESSTTTTNSGVSGVGSKTCNTNIGTTTAQKGVSSGRYGPNNNSNKIIVVKGDIISLCK</sequence>
<feature type="compositionally biased region" description="Low complexity" evidence="1">
    <location>
        <begin position="65"/>
        <end position="80"/>
    </location>
</feature>
<name>A0A4R2TKL4_9PAST</name>
<accession>A0A4R2TKL4</accession>
<dbReference type="OrthoDB" id="5685677at2"/>
<evidence type="ECO:0000313" key="3">
    <source>
        <dbReference type="EMBL" id="TCP97838.1"/>
    </source>
</evidence>
<feature type="chain" id="PRO_5020345622" evidence="2">
    <location>
        <begin position="23"/>
        <end position="120"/>
    </location>
</feature>
<organism evidence="3 4">
    <name type="scientific">Cricetibacter osteomyelitidis</name>
    <dbReference type="NCBI Taxonomy" id="1521931"/>
    <lineage>
        <taxon>Bacteria</taxon>
        <taxon>Pseudomonadati</taxon>
        <taxon>Pseudomonadota</taxon>
        <taxon>Gammaproteobacteria</taxon>
        <taxon>Pasteurellales</taxon>
        <taxon>Pasteurellaceae</taxon>
        <taxon>Cricetibacter</taxon>
    </lineage>
</organism>
<keyword evidence="4" id="KW-1185">Reference proteome</keyword>
<comment type="caution">
    <text evidence="3">The sequence shown here is derived from an EMBL/GenBank/DDBJ whole genome shotgun (WGS) entry which is preliminary data.</text>
</comment>
<dbReference type="EMBL" id="SLYB01000001">
    <property type="protein sequence ID" value="TCP97838.1"/>
    <property type="molecule type" value="Genomic_DNA"/>
</dbReference>
<feature type="signal peptide" evidence="2">
    <location>
        <begin position="1"/>
        <end position="22"/>
    </location>
</feature>